<dbReference type="GO" id="GO:0005829">
    <property type="term" value="C:cytosol"/>
    <property type="evidence" value="ECO:0007669"/>
    <property type="project" value="TreeGrafter"/>
</dbReference>
<dbReference type="GO" id="GO:0032259">
    <property type="term" value="P:methylation"/>
    <property type="evidence" value="ECO:0007669"/>
    <property type="project" value="UniProtKB-KW"/>
</dbReference>
<comment type="function">
    <text evidence="5">Catalyzes the reductive methylation of 2'-deoxyuridine-5'-monophosphate (dUMP) to 2'-deoxythymidine-5'-monophosphate (dTMP) while utilizing 5,10-methylenetetrahydrofolate (mTHF) as the methyl donor and reductant in the reaction, yielding dihydrofolate (DHF) as a by-product. This enzymatic reaction provides an intracellular de novo source of dTMP, an essential precursor for DNA biosynthesis.</text>
</comment>
<dbReference type="NCBIfam" id="NF002499">
    <property type="entry name" value="PRK01827.1-5"/>
    <property type="match status" value="1"/>
</dbReference>
<feature type="domain" description="Thymidylate synthase/dCMP hydroxymethylase" evidence="7">
    <location>
        <begin position="29"/>
        <end position="292"/>
    </location>
</feature>
<evidence type="ECO:0000256" key="5">
    <source>
        <dbReference type="HAMAP-Rule" id="MF_00008"/>
    </source>
</evidence>
<dbReference type="InterPro" id="IPR036926">
    <property type="entry name" value="Thymidate_synth/dCMP_Mease_sf"/>
</dbReference>
<dbReference type="InterPro" id="IPR000398">
    <property type="entry name" value="Thymidylate_synthase"/>
</dbReference>
<gene>
    <name evidence="5 8" type="primary">thyA</name>
    <name evidence="8" type="ORF">MCC00316_09000</name>
</gene>
<evidence type="ECO:0000259" key="7">
    <source>
        <dbReference type="Pfam" id="PF00303"/>
    </source>
</evidence>
<comment type="catalytic activity">
    <reaction evidence="5">
        <text>dUMP + (6R)-5,10-methylene-5,6,7,8-tetrahydrofolate = 7,8-dihydrofolate + dTMP</text>
        <dbReference type="Rhea" id="RHEA:12104"/>
        <dbReference type="ChEBI" id="CHEBI:15636"/>
        <dbReference type="ChEBI" id="CHEBI:57451"/>
        <dbReference type="ChEBI" id="CHEBI:63528"/>
        <dbReference type="ChEBI" id="CHEBI:246422"/>
        <dbReference type="EC" id="2.1.1.45"/>
    </reaction>
</comment>
<feature type="binding site" description="in other chain" evidence="5">
    <location>
        <position position="46"/>
    </location>
    <ligand>
        <name>dUMP</name>
        <dbReference type="ChEBI" id="CHEBI:246422"/>
        <note>ligand shared between dimeric partners</note>
    </ligand>
</feature>
<dbReference type="EMBL" id="BNHC01000005">
    <property type="protein sequence ID" value="GHM72610.1"/>
    <property type="molecule type" value="Genomic_DNA"/>
</dbReference>
<organism evidence="8 9">
    <name type="scientific">Bifidobacterium longum subsp. longum</name>
    <dbReference type="NCBI Taxonomy" id="1679"/>
    <lineage>
        <taxon>Bacteria</taxon>
        <taxon>Bacillati</taxon>
        <taxon>Actinomycetota</taxon>
        <taxon>Actinomycetes</taxon>
        <taxon>Bifidobacteriales</taxon>
        <taxon>Bifidobacteriaceae</taxon>
        <taxon>Bifidobacterium</taxon>
    </lineage>
</organism>
<protein>
    <recommendedName>
        <fullName evidence="1 5">Thymidylate synthase</fullName>
        <shortName evidence="5">TS</shortName>
        <shortName evidence="5">TSase</shortName>
        <ecNumber evidence="1 5">2.1.1.45</ecNumber>
    </recommendedName>
</protein>
<keyword evidence="4 5" id="KW-0545">Nucleotide biosynthesis</keyword>
<feature type="active site" description="Nucleophile" evidence="5">
    <location>
        <position position="175"/>
    </location>
</feature>
<name>A0AAV4L439_BIFLL</name>
<dbReference type="PANTHER" id="PTHR11548:SF1">
    <property type="entry name" value="THYMIDYLATE SYNTHASE 1"/>
    <property type="match status" value="1"/>
</dbReference>
<comment type="caution">
    <text evidence="8">The sequence shown here is derived from an EMBL/GenBank/DDBJ whole genome shotgun (WGS) entry which is preliminary data.</text>
</comment>
<dbReference type="PANTHER" id="PTHR11548">
    <property type="entry name" value="THYMIDYLATE SYNTHASE 1"/>
    <property type="match status" value="1"/>
</dbReference>
<dbReference type="GO" id="GO:0004799">
    <property type="term" value="F:thymidylate synthase activity"/>
    <property type="evidence" value="ECO:0007669"/>
    <property type="project" value="UniProtKB-UniRule"/>
</dbReference>
<dbReference type="PROSITE" id="PS00091">
    <property type="entry name" value="THYMIDYLATE_SYNTHASE"/>
    <property type="match status" value="1"/>
</dbReference>
<keyword evidence="3 5" id="KW-0808">Transferase</keyword>
<dbReference type="EC" id="2.1.1.45" evidence="1 5"/>
<dbReference type="Pfam" id="PF00303">
    <property type="entry name" value="Thymidylat_synt"/>
    <property type="match status" value="1"/>
</dbReference>
<feature type="binding site" description="in other chain" evidence="5">
    <location>
        <position position="206"/>
    </location>
    <ligand>
        <name>dUMP</name>
        <dbReference type="ChEBI" id="CHEBI:246422"/>
        <note>ligand shared between dimeric partners</note>
    </ligand>
</feature>
<evidence type="ECO:0000256" key="6">
    <source>
        <dbReference type="PROSITE-ProRule" id="PRU10016"/>
    </source>
</evidence>
<dbReference type="InterPro" id="IPR023451">
    <property type="entry name" value="Thymidate_synth/dCMP_Mease_dom"/>
</dbReference>
<dbReference type="SUPFAM" id="SSF55831">
    <property type="entry name" value="Thymidylate synthase/dCMP hydroxymethylase"/>
    <property type="match status" value="1"/>
</dbReference>
<evidence type="ECO:0000313" key="9">
    <source>
        <dbReference type="Proteomes" id="UP000663812"/>
    </source>
</evidence>
<keyword evidence="5" id="KW-0963">Cytoplasm</keyword>
<dbReference type="HAMAP" id="MF_00008">
    <property type="entry name" value="Thymidy_synth_bact"/>
    <property type="match status" value="1"/>
</dbReference>
<evidence type="ECO:0000256" key="1">
    <source>
        <dbReference type="ARBA" id="ARBA00011947"/>
    </source>
</evidence>
<evidence type="ECO:0000256" key="3">
    <source>
        <dbReference type="ARBA" id="ARBA00022679"/>
    </source>
</evidence>
<reference evidence="8" key="1">
    <citation type="journal article" date="2021" name="Appl. Environ. Microbiol.">
        <title>Novel 3-O-alpha-d-Galactosyl-alpha-l-Arabinofuranosidase for the Assimilation of Gum Arabic Arabinogalactan Protein in Bifidobacterium longum subsp. longum.</title>
        <authorList>
            <person name="Sasaki Y."/>
            <person name="Horigome A."/>
            <person name="Odamaki T."/>
            <person name="Xiao J.Z."/>
            <person name="Ishiwata A."/>
            <person name="Ito Y."/>
            <person name="Kitahara K."/>
            <person name="Fujita K."/>
        </authorList>
    </citation>
    <scope>NUCLEOTIDE SEQUENCE</scope>
    <source>
        <strain evidence="8">MCC00316</strain>
    </source>
</reference>
<dbReference type="GO" id="GO:0006231">
    <property type="term" value="P:dTMP biosynthetic process"/>
    <property type="evidence" value="ECO:0007669"/>
    <property type="project" value="UniProtKB-UniRule"/>
</dbReference>
<dbReference type="Proteomes" id="UP000663812">
    <property type="component" value="Unassembled WGS sequence"/>
</dbReference>
<dbReference type="NCBIfam" id="TIGR03284">
    <property type="entry name" value="thym_sym"/>
    <property type="match status" value="2"/>
</dbReference>
<dbReference type="PRINTS" id="PR00108">
    <property type="entry name" value="THYMDSNTHASE"/>
</dbReference>
<evidence type="ECO:0000256" key="4">
    <source>
        <dbReference type="ARBA" id="ARBA00022727"/>
    </source>
</evidence>
<dbReference type="CDD" id="cd00351">
    <property type="entry name" value="TS_Pyrimidine_HMase"/>
    <property type="match status" value="1"/>
</dbReference>
<feature type="binding site" description="in other chain" evidence="5">
    <location>
        <begin position="236"/>
        <end position="238"/>
    </location>
    <ligand>
        <name>dUMP</name>
        <dbReference type="ChEBI" id="CHEBI:246422"/>
        <note>ligand shared between dimeric partners</note>
    </ligand>
</feature>
<comment type="subunit">
    <text evidence="5">Homodimer.</text>
</comment>
<comment type="subcellular location">
    <subcellularLocation>
        <location evidence="5">Cytoplasm</location>
    </subcellularLocation>
</comment>
<feature type="binding site" evidence="5">
    <location>
        <position position="291"/>
    </location>
    <ligand>
        <name>(6R)-5,10-methylene-5,6,7,8-tetrahydrofolate</name>
        <dbReference type="ChEBI" id="CHEBI:15636"/>
    </ligand>
</feature>
<feature type="binding site" evidence="5">
    <location>
        <begin position="155"/>
        <end position="156"/>
    </location>
    <ligand>
        <name>dUMP</name>
        <dbReference type="ChEBI" id="CHEBI:246422"/>
        <note>ligand shared between dimeric partners</note>
    </ligand>
</feature>
<dbReference type="FunFam" id="3.30.572.10:FF:000013">
    <property type="entry name" value="Thymidylate synthase"/>
    <property type="match status" value="1"/>
</dbReference>
<comment type="caution">
    <text evidence="5">Lacks conserved residue(s) required for the propagation of feature annotation.</text>
</comment>
<keyword evidence="2 5" id="KW-0489">Methyltransferase</keyword>
<evidence type="ECO:0000313" key="8">
    <source>
        <dbReference type="EMBL" id="GHM72610.1"/>
    </source>
</evidence>
<feature type="active site" evidence="6">
    <location>
        <position position="175"/>
    </location>
</feature>
<dbReference type="NCBIfam" id="NF002497">
    <property type="entry name" value="PRK01827.1-3"/>
    <property type="match status" value="1"/>
</dbReference>
<accession>A0AAV4L439</accession>
<feature type="binding site" description="in other chain" evidence="5">
    <location>
        <begin position="195"/>
        <end position="198"/>
    </location>
    <ligand>
        <name>dUMP</name>
        <dbReference type="ChEBI" id="CHEBI:246422"/>
        <note>ligand shared between dimeric partners</note>
    </ligand>
</feature>
<dbReference type="AlphaFoldDB" id="A0AAV4L439"/>
<feature type="binding site" evidence="5">
    <location>
        <position position="198"/>
    </location>
    <ligand>
        <name>(6R)-5,10-methylene-5,6,7,8-tetrahydrofolate</name>
        <dbReference type="ChEBI" id="CHEBI:15636"/>
    </ligand>
</feature>
<dbReference type="InterPro" id="IPR020940">
    <property type="entry name" value="Thymidylate_synthase_AS"/>
</dbReference>
<comment type="similarity">
    <text evidence="5">Belongs to the thymidylate synthase family. Bacterial-type ThyA subfamily.</text>
</comment>
<dbReference type="GO" id="GO:0006235">
    <property type="term" value="P:dTTP biosynthetic process"/>
    <property type="evidence" value="ECO:0007669"/>
    <property type="project" value="UniProtKB-UniRule"/>
</dbReference>
<sequence length="292" mass="33634">MHMALTEEQLADIRSRIPARPETDIPMPYEDLVRKILTEGTLKSDRTGTGTISLFGQQMRFDLSKYFPLLTTKTVFFKGLAYELLWFLKGSSNINWLLEHNVHIWDEWADENGDLGPVYGVQWRSWPAPTPEDPNRTIDQISNVLDLIKHHPDSRRMIVSAWNPAEVEKMALPPCHALFQFYVADGKLSCQLYQRSCDMFLGVPFNIASYSLLTMMMAQQTGLKPGEFVWTGGDCHVYDNHVDQFLEQLGRKPYPYPTIEIRKADSLFDYQYEDFKVVGYQHHPTIKAPVAV</sequence>
<evidence type="ECO:0000256" key="2">
    <source>
        <dbReference type="ARBA" id="ARBA00022603"/>
    </source>
</evidence>
<proteinExistence type="inferred from homology"/>
<comment type="pathway">
    <text evidence="5">Pyrimidine metabolism; dTTP biosynthesis.</text>
</comment>
<dbReference type="InterPro" id="IPR045097">
    <property type="entry name" value="Thymidate_synth/dCMP_Mease"/>
</dbReference>
<dbReference type="Gene3D" id="3.30.572.10">
    <property type="entry name" value="Thymidylate synthase/dCMP hydroxymethylase domain"/>
    <property type="match status" value="1"/>
</dbReference>